<comment type="caution">
    <text evidence="3">The sequence shown here is derived from an EMBL/GenBank/DDBJ whole genome shotgun (WGS) entry which is preliminary data.</text>
</comment>
<dbReference type="RefSeq" id="XP_003019047.1">
    <property type="nucleotide sequence ID" value="XM_003019001.1"/>
</dbReference>
<feature type="compositionally biased region" description="Acidic residues" evidence="1">
    <location>
        <begin position="55"/>
        <end position="66"/>
    </location>
</feature>
<dbReference type="EMBL" id="ACYE01000403">
    <property type="protein sequence ID" value="EFE38402.1"/>
    <property type="molecule type" value="Genomic_DNA"/>
</dbReference>
<dbReference type="GeneID" id="9582537"/>
<organism evidence="3 4">
    <name type="scientific">Trichophyton verrucosum (strain HKI 0517)</name>
    <dbReference type="NCBI Taxonomy" id="663202"/>
    <lineage>
        <taxon>Eukaryota</taxon>
        <taxon>Fungi</taxon>
        <taxon>Dikarya</taxon>
        <taxon>Ascomycota</taxon>
        <taxon>Pezizomycotina</taxon>
        <taxon>Eurotiomycetes</taxon>
        <taxon>Eurotiomycetidae</taxon>
        <taxon>Onygenales</taxon>
        <taxon>Arthrodermataceae</taxon>
        <taxon>Trichophyton</taxon>
    </lineage>
</organism>
<evidence type="ECO:0000313" key="4">
    <source>
        <dbReference type="Proteomes" id="UP000008383"/>
    </source>
</evidence>
<reference evidence="4" key="1">
    <citation type="journal article" date="2011" name="Genome Biol.">
        <title>Comparative and functional genomics provide insights into the pathogenicity of dermatophytic fungi.</title>
        <authorList>
            <person name="Burmester A."/>
            <person name="Shelest E."/>
            <person name="Gloeckner G."/>
            <person name="Heddergott C."/>
            <person name="Schindler S."/>
            <person name="Staib P."/>
            <person name="Heidel A."/>
            <person name="Felder M."/>
            <person name="Petzold A."/>
            <person name="Szafranski K."/>
            <person name="Feuermann M."/>
            <person name="Pedruzzi I."/>
            <person name="Priebe S."/>
            <person name="Groth M."/>
            <person name="Winkler R."/>
            <person name="Li W."/>
            <person name="Kniemeyer O."/>
            <person name="Schroeckh V."/>
            <person name="Hertweck C."/>
            <person name="Hube B."/>
            <person name="White T.C."/>
            <person name="Platzer M."/>
            <person name="Guthke R."/>
            <person name="Heitman J."/>
            <person name="Woestemeyer J."/>
            <person name="Zipfel P.F."/>
            <person name="Monod M."/>
            <person name="Brakhage A.A."/>
        </authorList>
    </citation>
    <scope>NUCLEOTIDE SEQUENCE [LARGE SCALE GENOMIC DNA]</scope>
    <source>
        <strain evidence="4">HKI 0517</strain>
    </source>
</reference>
<dbReference type="Proteomes" id="UP000008383">
    <property type="component" value="Unassembled WGS sequence"/>
</dbReference>
<accession>D4DIB7</accession>
<dbReference type="GO" id="GO:0008168">
    <property type="term" value="F:methyltransferase activity"/>
    <property type="evidence" value="ECO:0007669"/>
    <property type="project" value="TreeGrafter"/>
</dbReference>
<feature type="compositionally biased region" description="Low complexity" evidence="1">
    <location>
        <begin position="35"/>
        <end position="54"/>
    </location>
</feature>
<evidence type="ECO:0008006" key="5">
    <source>
        <dbReference type="Google" id="ProtNLM"/>
    </source>
</evidence>
<evidence type="ECO:0000256" key="2">
    <source>
        <dbReference type="SAM" id="Phobius"/>
    </source>
</evidence>
<dbReference type="InterPro" id="IPR029063">
    <property type="entry name" value="SAM-dependent_MTases_sf"/>
</dbReference>
<evidence type="ECO:0000256" key="1">
    <source>
        <dbReference type="SAM" id="MobiDB-lite"/>
    </source>
</evidence>
<dbReference type="OrthoDB" id="2013972at2759"/>
<sequence>MDSQHHQQPLGGSRQPPQGQHPQHHQHHQHHQQQYHHQQGYYYPPLYQHHQQQPLEEEEEEEEEEQQQQQQQQEQPQEQQQEQQAPSGDDGRPASSDAPSPQAADSSSDDGLDEAYADSTGEGEMMGDDTKTLSTYITRYRYENGRRYHSYRDGAYWGPNDEIANDQQDLAHHMYLLTLDGKLHLAPISNPQMYVPREWCVLTARRDIADEYPSAKVTGVDLSPIQPSFLPPNCTFEVDDVTLCPWTYPQNHFDFIHVREMFGCIPDWDEFFQQCYQCLKPGGYIEMVEHSVEPTSDDGSVGPSHFYTLWGKTVVEAGATFGKSFTIWKESKERLKRAGFVDVVEVEYKWPMNGLVLPLHPVLNVIIYILTTTNRWSKDPKLRELGRWNQVRLHGEAHHCFLAPPYPSSRSLSLSLSLTTPFPYPPADYSCRHGILISHSYFNFKKHIFISHLLEAMGNSPLVDANSPPFPPPYIQYIYNYSFTLPPFRERPSYFLCFPHPPFLTPFSSMFASLFIIAYTLSRRTAISLDSNPGTGTEGVGSGAVIILECVHCTYLQDIFDIPFSFFSRFVALRFPPWSLPIDVIYITAAFSPLMSAIITLLLSNDNGNQLLFRPTPLLTLPWYACNNPVCMAVEMQVLRPIIPSQQQPAMHYQ</sequence>
<dbReference type="SUPFAM" id="SSF53335">
    <property type="entry name" value="S-adenosyl-L-methionine-dependent methyltransferases"/>
    <property type="match status" value="1"/>
</dbReference>
<proteinExistence type="predicted"/>
<protein>
    <recommendedName>
        <fullName evidence="5">S-adenosyl-L-methionine-dependent methyltransferase</fullName>
    </recommendedName>
</protein>
<dbReference type="Gene3D" id="3.40.50.150">
    <property type="entry name" value="Vaccinia Virus protein VP39"/>
    <property type="match status" value="1"/>
</dbReference>
<dbReference type="HOGENOM" id="CLU_010595_0_2_1"/>
<evidence type="ECO:0000313" key="3">
    <source>
        <dbReference type="EMBL" id="EFE38402.1"/>
    </source>
</evidence>
<keyword evidence="2" id="KW-0472">Membrane</keyword>
<dbReference type="CDD" id="cd02440">
    <property type="entry name" value="AdoMet_MTases"/>
    <property type="match status" value="1"/>
</dbReference>
<name>D4DIB7_TRIVH</name>
<feature type="non-terminal residue" evidence="3">
    <location>
        <position position="654"/>
    </location>
</feature>
<gene>
    <name evidence="3" type="ORF">TRV_06925</name>
</gene>
<dbReference type="Pfam" id="PF13489">
    <property type="entry name" value="Methyltransf_23"/>
    <property type="match status" value="1"/>
</dbReference>
<keyword evidence="2" id="KW-1133">Transmembrane helix</keyword>
<feature type="transmembrane region" description="Helical" evidence="2">
    <location>
        <begin position="584"/>
        <end position="603"/>
    </location>
</feature>
<dbReference type="PANTHER" id="PTHR43591">
    <property type="entry name" value="METHYLTRANSFERASE"/>
    <property type="match status" value="1"/>
</dbReference>
<feature type="region of interest" description="Disordered" evidence="1">
    <location>
        <begin position="1"/>
        <end position="129"/>
    </location>
</feature>
<dbReference type="PANTHER" id="PTHR43591:SF105">
    <property type="entry name" value="METHYLTRANSFERASE DOMAIN-CONTAINING PROTEIN-RELATED"/>
    <property type="match status" value="1"/>
</dbReference>
<keyword evidence="2" id="KW-0812">Transmembrane</keyword>
<keyword evidence="4" id="KW-1185">Reference proteome</keyword>
<feature type="compositionally biased region" description="Low complexity" evidence="1">
    <location>
        <begin position="67"/>
        <end position="84"/>
    </location>
</feature>
<dbReference type="KEGG" id="tve:TRV_06925"/>
<dbReference type="AlphaFoldDB" id="D4DIB7"/>
<feature type="compositionally biased region" description="Low complexity" evidence="1">
    <location>
        <begin position="93"/>
        <end position="106"/>
    </location>
</feature>
<feature type="compositionally biased region" description="Acidic residues" evidence="1">
    <location>
        <begin position="107"/>
        <end position="116"/>
    </location>
</feature>
<feature type="compositionally biased region" description="Basic residues" evidence="1">
    <location>
        <begin position="22"/>
        <end position="34"/>
    </location>
</feature>